<keyword evidence="2" id="KW-0067">ATP-binding</keyword>
<dbReference type="Proteomes" id="UP000274843">
    <property type="component" value="Unassembled WGS sequence"/>
</dbReference>
<reference evidence="4 5" key="1">
    <citation type="submission" date="2018-11" db="EMBL/GenBank/DDBJ databases">
        <title>Sequencing the genomes of 1000 actinobacteria strains.</title>
        <authorList>
            <person name="Klenk H.-P."/>
        </authorList>
    </citation>
    <scope>NUCLEOTIDE SEQUENCE [LARGE SCALE GENOMIC DNA]</scope>
    <source>
        <strain evidence="4 5">DSM 44348</strain>
    </source>
</reference>
<dbReference type="GeneID" id="301842868"/>
<dbReference type="RefSeq" id="WP_123683286.1">
    <property type="nucleotide sequence ID" value="NZ_CBDRCF010000028.1"/>
</dbReference>
<evidence type="ECO:0000256" key="2">
    <source>
        <dbReference type="ARBA" id="ARBA00022840"/>
    </source>
</evidence>
<dbReference type="PANTHER" id="PTHR43038">
    <property type="entry name" value="ATP-BINDING CASSETTE, SUB-FAMILY H, MEMBER 1"/>
    <property type="match status" value="1"/>
</dbReference>
<organism evidence="4 5">
    <name type="scientific">Amycolatopsis thermoflava</name>
    <dbReference type="NCBI Taxonomy" id="84480"/>
    <lineage>
        <taxon>Bacteria</taxon>
        <taxon>Bacillati</taxon>
        <taxon>Actinomycetota</taxon>
        <taxon>Actinomycetes</taxon>
        <taxon>Pseudonocardiales</taxon>
        <taxon>Pseudonocardiaceae</taxon>
        <taxon>Amycolatopsis</taxon>
        <taxon>Amycolatopsis methanolica group</taxon>
    </lineage>
</organism>
<dbReference type="AlphaFoldDB" id="A0A3N2GR77"/>
<dbReference type="PROSITE" id="PS50893">
    <property type="entry name" value="ABC_TRANSPORTER_2"/>
    <property type="match status" value="1"/>
</dbReference>
<dbReference type="GO" id="GO:0005524">
    <property type="term" value="F:ATP binding"/>
    <property type="evidence" value="ECO:0007669"/>
    <property type="project" value="UniProtKB-KW"/>
</dbReference>
<dbReference type="InterPro" id="IPR027417">
    <property type="entry name" value="P-loop_NTPase"/>
</dbReference>
<keyword evidence="5" id="KW-1185">Reference proteome</keyword>
<name>A0A3N2GR77_9PSEU</name>
<feature type="domain" description="ABC transporter" evidence="3">
    <location>
        <begin position="72"/>
        <end position="265"/>
    </location>
</feature>
<dbReference type="Pfam" id="PF00005">
    <property type="entry name" value="ABC_tran"/>
    <property type="match status" value="1"/>
</dbReference>
<dbReference type="SMART" id="SM00382">
    <property type="entry name" value="AAA"/>
    <property type="match status" value="1"/>
</dbReference>
<evidence type="ECO:0000313" key="4">
    <source>
        <dbReference type="EMBL" id="ROS39138.1"/>
    </source>
</evidence>
<dbReference type="GO" id="GO:0016887">
    <property type="term" value="F:ATP hydrolysis activity"/>
    <property type="evidence" value="ECO:0007669"/>
    <property type="project" value="InterPro"/>
</dbReference>
<dbReference type="PANTHER" id="PTHR43038:SF7">
    <property type="entry name" value="ABC TRANSPORT SYSTEM ATP-BINDING PROTEIN"/>
    <property type="match status" value="1"/>
</dbReference>
<dbReference type="SUPFAM" id="SSF52540">
    <property type="entry name" value="P-loop containing nucleoside triphosphate hydrolases"/>
    <property type="match status" value="1"/>
</dbReference>
<dbReference type="EMBL" id="RKHY01000001">
    <property type="protein sequence ID" value="ROS39138.1"/>
    <property type="molecule type" value="Genomic_DNA"/>
</dbReference>
<gene>
    <name evidence="4" type="ORF">EDD35_1431</name>
</gene>
<dbReference type="InterPro" id="IPR003593">
    <property type="entry name" value="AAA+_ATPase"/>
</dbReference>
<keyword evidence="1" id="KW-0547">Nucleotide-binding</keyword>
<proteinExistence type="predicted"/>
<comment type="caution">
    <text evidence="4">The sequence shown here is derived from an EMBL/GenBank/DDBJ whole genome shotgun (WGS) entry which is preliminary data.</text>
</comment>
<protein>
    <submittedName>
        <fullName evidence="4">ABC transporter family protein</fullName>
    </submittedName>
</protein>
<accession>A0A3N2GR77</accession>
<dbReference type="CDD" id="cd03230">
    <property type="entry name" value="ABC_DR_subfamily_A"/>
    <property type="match status" value="1"/>
</dbReference>
<sequence>MNVDSWLTALAGELHRHGVSPEVGRNVVAEAATHLRDSGEHPLRVFGRPAAYAAAVVDSVGRVPRRGGRVLLEAVGITKKYGKRVVLSDVDLTVRSGQIAAVVGANGCGKSTFLRICAGMTGADGGEVRVHGSLGYCPQAGGTADFLTPDEHFVLIGAGRGLTREEARSSGRSRAAVLDWPAEPAQARHLSGGTRQKLNLVLAGLGDPDVLLLDEPYQGFDRGTYLDFWEQAWRWRDAGKAVVVVTHLLNQADRVDLVLDLTGRDR</sequence>
<evidence type="ECO:0000256" key="1">
    <source>
        <dbReference type="ARBA" id="ARBA00022741"/>
    </source>
</evidence>
<evidence type="ECO:0000259" key="3">
    <source>
        <dbReference type="PROSITE" id="PS50893"/>
    </source>
</evidence>
<dbReference type="Gene3D" id="3.40.50.300">
    <property type="entry name" value="P-loop containing nucleotide triphosphate hydrolases"/>
    <property type="match status" value="1"/>
</dbReference>
<dbReference type="InterPro" id="IPR003439">
    <property type="entry name" value="ABC_transporter-like_ATP-bd"/>
</dbReference>
<evidence type="ECO:0000313" key="5">
    <source>
        <dbReference type="Proteomes" id="UP000274843"/>
    </source>
</evidence>